<dbReference type="InterPro" id="IPR003594">
    <property type="entry name" value="HATPase_dom"/>
</dbReference>
<feature type="transmembrane region" description="Helical" evidence="1">
    <location>
        <begin position="64"/>
        <end position="83"/>
    </location>
</feature>
<dbReference type="Pfam" id="PF06580">
    <property type="entry name" value="His_kinase"/>
    <property type="match status" value="1"/>
</dbReference>
<dbReference type="SMART" id="SM00387">
    <property type="entry name" value="HATPase_c"/>
    <property type="match status" value="1"/>
</dbReference>
<reference evidence="3 4" key="1">
    <citation type="submission" date="2020-05" db="EMBL/GenBank/DDBJ databases">
        <title>Aquincola sp. isolate from soil.</title>
        <authorList>
            <person name="Han J."/>
            <person name="Kim D.-U."/>
        </authorList>
    </citation>
    <scope>NUCLEOTIDE SEQUENCE [LARGE SCALE GENOMIC DNA]</scope>
    <source>
        <strain evidence="3 4">S2</strain>
    </source>
</reference>
<dbReference type="EMBL" id="JABRWJ010000001">
    <property type="protein sequence ID" value="NRF66310.1"/>
    <property type="molecule type" value="Genomic_DNA"/>
</dbReference>
<dbReference type="InterPro" id="IPR005467">
    <property type="entry name" value="His_kinase_dom"/>
</dbReference>
<keyword evidence="1" id="KW-1133">Transmembrane helix</keyword>
<keyword evidence="1" id="KW-0812">Transmembrane</keyword>
<protein>
    <submittedName>
        <fullName evidence="3">Histidine kinase</fullName>
    </submittedName>
</protein>
<keyword evidence="1" id="KW-0472">Membrane</keyword>
<dbReference type="InterPro" id="IPR010559">
    <property type="entry name" value="Sig_transdc_His_kin_internal"/>
</dbReference>
<comment type="caution">
    <text evidence="3">The sequence shown here is derived from an EMBL/GenBank/DDBJ whole genome shotgun (WGS) entry which is preliminary data.</text>
</comment>
<gene>
    <name evidence="3" type="ORF">HLB44_04870</name>
</gene>
<evidence type="ECO:0000313" key="4">
    <source>
        <dbReference type="Proteomes" id="UP000737171"/>
    </source>
</evidence>
<keyword evidence="3" id="KW-0418">Kinase</keyword>
<dbReference type="GO" id="GO:0016301">
    <property type="term" value="F:kinase activity"/>
    <property type="evidence" value="ECO:0007669"/>
    <property type="project" value="UniProtKB-KW"/>
</dbReference>
<keyword evidence="4" id="KW-1185">Reference proteome</keyword>
<dbReference type="Gene3D" id="3.30.565.10">
    <property type="entry name" value="Histidine kinase-like ATPase, C-terminal domain"/>
    <property type="match status" value="1"/>
</dbReference>
<name>A0ABX2EDJ0_9BURK</name>
<dbReference type="InterPro" id="IPR036890">
    <property type="entry name" value="HATPase_C_sf"/>
</dbReference>
<evidence type="ECO:0000313" key="3">
    <source>
        <dbReference type="EMBL" id="NRF66310.1"/>
    </source>
</evidence>
<dbReference type="InterPro" id="IPR050640">
    <property type="entry name" value="Bact_2-comp_sensor_kinase"/>
</dbReference>
<dbReference type="Proteomes" id="UP000737171">
    <property type="component" value="Unassembled WGS sequence"/>
</dbReference>
<dbReference type="PANTHER" id="PTHR34220">
    <property type="entry name" value="SENSOR HISTIDINE KINASE YPDA"/>
    <property type="match status" value="1"/>
</dbReference>
<dbReference type="Pfam" id="PF02518">
    <property type="entry name" value="HATPase_c"/>
    <property type="match status" value="1"/>
</dbReference>
<organism evidence="3 4">
    <name type="scientific">Pseudaquabacterium terrae</name>
    <dbReference type="NCBI Taxonomy" id="2732868"/>
    <lineage>
        <taxon>Bacteria</taxon>
        <taxon>Pseudomonadati</taxon>
        <taxon>Pseudomonadota</taxon>
        <taxon>Betaproteobacteria</taxon>
        <taxon>Burkholderiales</taxon>
        <taxon>Sphaerotilaceae</taxon>
        <taxon>Pseudaquabacterium</taxon>
    </lineage>
</organism>
<evidence type="ECO:0000259" key="2">
    <source>
        <dbReference type="PROSITE" id="PS50109"/>
    </source>
</evidence>
<dbReference type="PANTHER" id="PTHR34220:SF9">
    <property type="entry name" value="SIGNAL TRANSDUCTION HISTIDINE KINASE INTERNAL REGION DOMAIN-CONTAINING PROTEIN"/>
    <property type="match status" value="1"/>
</dbReference>
<feature type="domain" description="Histidine kinase" evidence="2">
    <location>
        <begin position="262"/>
        <end position="353"/>
    </location>
</feature>
<dbReference type="SUPFAM" id="SSF55874">
    <property type="entry name" value="ATPase domain of HSP90 chaperone/DNA topoisomerase II/histidine kinase"/>
    <property type="match status" value="1"/>
</dbReference>
<sequence length="356" mass="39028">MSTDRIDWSQLWYPGPTRVFSDAELARAGGDRPSRTLVVVVLINVALVVQGLLQVWPAQQMPRLLALLVGLLWPAWHVALALWRRPTRRRLALASVGAGVVCTLLIMALKWRLAGDPSLRWFINTTFIVLLGCTVGFLFVTLYRGHQIDARLRELAEREQAIDMARQLATAQIQPHFLFNSLASLQHWVDAGDPRASSLLQSLTGYLRATLPLFKRERLTLGEELDAAARYLEVMQARLGERLRFVIHADAAARAQPLPPGLLLTLVENAVEHGVGPSIAGAEVQITARRDGERVVVEVRDSGAGLPARLDEGLGLSNSRARLAQAWGEAARLTLLPQPAGGTCARLELPATSVVN</sequence>
<dbReference type="PROSITE" id="PS50109">
    <property type="entry name" value="HIS_KIN"/>
    <property type="match status" value="1"/>
</dbReference>
<keyword evidence="3" id="KW-0808">Transferase</keyword>
<feature type="transmembrane region" description="Helical" evidence="1">
    <location>
        <begin position="90"/>
        <end position="109"/>
    </location>
</feature>
<feature type="transmembrane region" description="Helical" evidence="1">
    <location>
        <begin position="37"/>
        <end position="58"/>
    </location>
</feature>
<feature type="transmembrane region" description="Helical" evidence="1">
    <location>
        <begin position="121"/>
        <end position="143"/>
    </location>
</feature>
<dbReference type="RefSeq" id="WP_173121128.1">
    <property type="nucleotide sequence ID" value="NZ_JABRWJ010000001.1"/>
</dbReference>
<proteinExistence type="predicted"/>
<accession>A0ABX2EDJ0</accession>
<evidence type="ECO:0000256" key="1">
    <source>
        <dbReference type="SAM" id="Phobius"/>
    </source>
</evidence>